<sequence>MDNNADDARFFRMVEELILGYFGRQKYFDAANALREESFYLNPNSEGGRRKSINDRIHGEPLEKILKMFYESGNFVVPNCFTEFGDRLRQMTNEFTSLVGCYSTNQRILYGKNIASRKRNSTKNVRTSEGTEIISSSTSEVQPPQSDLSIIGVLATNGKIPQQCATQPVELSPETNAITTLQTSQQIEVISSDTHNIAVAAKLEQNEQYNRHVNCHGNRCTTPTYIIDSPNDLSFAQTLDNLPSDMLPSVSSTQISMPSPSYENFDSSNNISGDIAETTEGLVKEPTGRDVSSIRQTIRLMQKPNKSIRAHMEKRKRRKPMSQRQKIKNTIEKIASLANKTEAPKHDSDLERYIDAPDFLTNFDDWFEGINFYNLEGIEVMAQNDSNAIKTDPRQLQPEISNENSMSVIEHSTTNIVTERTSWKLVPLSPVKRPSRHYQRSAVGKEIEVQTVEKASQITNKISNDVEQSSQPDRAFNAQPDLSNNSKSCSQPSENGTRSERQGTMQNLSGDSTKEQIRKRLQNTEPDSMPIAEISNGITILWEENRTTLDDSPGCKKSKMGKDNCTDEVATTVDSMLDRDFQNSEPFDTHNTDFNVTDATQLAEAEMKDGSQLEEGELCSPEKIMSKSYKWKTKYNERSSIEVGREKREQSPGSKEITRKGSWENDRPSAKENRRKQLHLKQLQAIQPKPQCTPTKPKQSGSPKSKHDSRNERKTSLRPEMNQSVPVIAPYTVIFIDPSEGKEKTSCVRKVKEKSNYQKATSSHENSTKERNKPKDQKLLCRPSAAPKRMPA</sequence>
<feature type="compositionally biased region" description="Basic and acidic residues" evidence="1">
    <location>
        <begin position="766"/>
        <end position="779"/>
    </location>
</feature>
<evidence type="ECO:0000313" key="3">
    <source>
        <dbReference type="Proteomes" id="UP001201812"/>
    </source>
</evidence>
<protein>
    <submittedName>
        <fullName evidence="2">Translation initiation factor IF-2</fullName>
    </submittedName>
</protein>
<keyword evidence="2" id="KW-0648">Protein biosynthesis</keyword>
<feature type="compositionally biased region" description="Basic and acidic residues" evidence="1">
    <location>
        <begin position="705"/>
        <end position="717"/>
    </location>
</feature>
<name>A0AAD4R4U7_9BILA</name>
<comment type="caution">
    <text evidence="2">The sequence shown here is derived from an EMBL/GenBank/DDBJ whole genome shotgun (WGS) entry which is preliminary data.</text>
</comment>
<feature type="compositionally biased region" description="Polar residues" evidence="1">
    <location>
        <begin position="480"/>
        <end position="511"/>
    </location>
</feature>
<feature type="region of interest" description="Disordered" evidence="1">
    <location>
        <begin position="738"/>
        <end position="792"/>
    </location>
</feature>
<accession>A0AAD4R4U7</accession>
<keyword evidence="3" id="KW-1185">Reference proteome</keyword>
<feature type="region of interest" description="Disordered" evidence="1">
    <location>
        <begin position="461"/>
        <end position="514"/>
    </location>
</feature>
<dbReference type="EMBL" id="JAKKPZ010000029">
    <property type="protein sequence ID" value="KAI1709653.1"/>
    <property type="molecule type" value="Genomic_DNA"/>
</dbReference>
<feature type="region of interest" description="Disordered" evidence="1">
    <location>
        <begin position="120"/>
        <end position="141"/>
    </location>
</feature>
<feature type="compositionally biased region" description="Low complexity" evidence="1">
    <location>
        <begin position="687"/>
        <end position="699"/>
    </location>
</feature>
<feature type="compositionally biased region" description="Basic and acidic residues" evidence="1">
    <location>
        <begin position="637"/>
        <end position="672"/>
    </location>
</feature>
<dbReference type="GO" id="GO:0003743">
    <property type="term" value="F:translation initiation factor activity"/>
    <property type="evidence" value="ECO:0007669"/>
    <property type="project" value="UniProtKB-KW"/>
</dbReference>
<dbReference type="Proteomes" id="UP001201812">
    <property type="component" value="Unassembled WGS sequence"/>
</dbReference>
<evidence type="ECO:0000313" key="2">
    <source>
        <dbReference type="EMBL" id="KAI1709653.1"/>
    </source>
</evidence>
<dbReference type="AlphaFoldDB" id="A0AAD4R4U7"/>
<proteinExistence type="predicted"/>
<feature type="compositionally biased region" description="Polar residues" evidence="1">
    <location>
        <begin position="461"/>
        <end position="472"/>
    </location>
</feature>
<keyword evidence="2" id="KW-0396">Initiation factor</keyword>
<organism evidence="2 3">
    <name type="scientific">Ditylenchus destructor</name>
    <dbReference type="NCBI Taxonomy" id="166010"/>
    <lineage>
        <taxon>Eukaryota</taxon>
        <taxon>Metazoa</taxon>
        <taxon>Ecdysozoa</taxon>
        <taxon>Nematoda</taxon>
        <taxon>Chromadorea</taxon>
        <taxon>Rhabditida</taxon>
        <taxon>Tylenchina</taxon>
        <taxon>Tylenchomorpha</taxon>
        <taxon>Sphaerularioidea</taxon>
        <taxon>Anguinidae</taxon>
        <taxon>Anguininae</taxon>
        <taxon>Ditylenchus</taxon>
    </lineage>
</organism>
<gene>
    <name evidence="2" type="ORF">DdX_11041</name>
</gene>
<feature type="compositionally biased region" description="Low complexity" evidence="1">
    <location>
        <begin position="127"/>
        <end position="140"/>
    </location>
</feature>
<feature type="region of interest" description="Disordered" evidence="1">
    <location>
        <begin position="637"/>
        <end position="724"/>
    </location>
</feature>
<evidence type="ECO:0000256" key="1">
    <source>
        <dbReference type="SAM" id="MobiDB-lite"/>
    </source>
</evidence>
<reference evidence="2" key="1">
    <citation type="submission" date="2022-01" db="EMBL/GenBank/DDBJ databases">
        <title>Genome Sequence Resource for Two Populations of Ditylenchus destructor, the Migratory Endoparasitic Phytonematode.</title>
        <authorList>
            <person name="Zhang H."/>
            <person name="Lin R."/>
            <person name="Xie B."/>
        </authorList>
    </citation>
    <scope>NUCLEOTIDE SEQUENCE</scope>
    <source>
        <strain evidence="2">BazhouSP</strain>
    </source>
</reference>